<gene>
    <name evidence="3" type="ORF">K8W02_06960</name>
</gene>
<keyword evidence="1" id="KW-1133">Transmembrane helix</keyword>
<dbReference type="Proteomes" id="UP000717835">
    <property type="component" value="Unassembled WGS sequence"/>
</dbReference>
<evidence type="ECO:0000313" key="4">
    <source>
        <dbReference type="Proteomes" id="UP000717835"/>
    </source>
</evidence>
<keyword evidence="1" id="KW-0812">Transmembrane</keyword>
<keyword evidence="1" id="KW-0472">Membrane</keyword>
<feature type="transmembrane region" description="Helical" evidence="1">
    <location>
        <begin position="137"/>
        <end position="160"/>
    </location>
</feature>
<dbReference type="RefSeq" id="WP_276827615.1">
    <property type="nucleotide sequence ID" value="NZ_DYVX01000056.1"/>
</dbReference>
<name>A0A921HYN1_9BACT</name>
<evidence type="ECO:0000259" key="2">
    <source>
        <dbReference type="PROSITE" id="PS01124"/>
    </source>
</evidence>
<accession>A0A921HYN1</accession>
<reference evidence="3" key="2">
    <citation type="submission" date="2021-09" db="EMBL/GenBank/DDBJ databases">
        <authorList>
            <person name="Gilroy R."/>
        </authorList>
    </citation>
    <scope>NUCLEOTIDE SEQUENCE</scope>
    <source>
        <strain evidence="3">CHK55-1828</strain>
    </source>
</reference>
<feature type="transmembrane region" description="Helical" evidence="1">
    <location>
        <begin position="172"/>
        <end position="189"/>
    </location>
</feature>
<protein>
    <submittedName>
        <fullName evidence="3">AraC family transcriptional regulator</fullName>
    </submittedName>
</protein>
<evidence type="ECO:0000313" key="3">
    <source>
        <dbReference type="EMBL" id="HJF92107.1"/>
    </source>
</evidence>
<dbReference type="GO" id="GO:0043565">
    <property type="term" value="F:sequence-specific DNA binding"/>
    <property type="evidence" value="ECO:0007669"/>
    <property type="project" value="InterPro"/>
</dbReference>
<dbReference type="PROSITE" id="PS01124">
    <property type="entry name" value="HTH_ARAC_FAMILY_2"/>
    <property type="match status" value="1"/>
</dbReference>
<feature type="transmembrane region" description="Helical" evidence="1">
    <location>
        <begin position="100"/>
        <end position="117"/>
    </location>
</feature>
<reference evidence="3" key="1">
    <citation type="journal article" date="2021" name="PeerJ">
        <title>Extensive microbial diversity within the chicken gut microbiome revealed by metagenomics and culture.</title>
        <authorList>
            <person name="Gilroy R."/>
            <person name="Ravi A."/>
            <person name="Getino M."/>
            <person name="Pursley I."/>
            <person name="Horton D.L."/>
            <person name="Alikhan N.F."/>
            <person name="Baker D."/>
            <person name="Gharbi K."/>
            <person name="Hall N."/>
            <person name="Watson M."/>
            <person name="Adriaenssens E.M."/>
            <person name="Foster-Nyarko E."/>
            <person name="Jarju S."/>
            <person name="Secka A."/>
            <person name="Antonio M."/>
            <person name="Oren A."/>
            <person name="Chaudhuri R.R."/>
            <person name="La Ragione R."/>
            <person name="Hildebrand F."/>
            <person name="Pallen M.J."/>
        </authorList>
    </citation>
    <scope>NUCLEOTIDE SEQUENCE</scope>
    <source>
        <strain evidence="3">CHK55-1828</strain>
    </source>
</reference>
<sequence>MDELKVLLCWSICSFLLCGGVLWARRRSGDRSRLYLAWTWMVAGLLFLVRLLMAEAGEPIAGRILPPENLAGGLWTIMVLYLYPMEAICSGWLTWKRGLLFFFPGLLLSTVQFLLVPHSRELYSLMDVWRYFGEFNVWYRFCILFVVILFYALLLLYIPYNRKKSRVCHRWIYTYSMKVMLISVCFFVFMLTGSPLASCVHLVVCMAVAVSVTYQELFVRFEAPREVPEAVAADVPEVLPAPSEEPASSPLLGRLTSLLDSEPIWRDPDLDLSDLALRLNTNRSYLSKAIQECGYKNFSDMMNRRRIADFLKEADAGQVASVQDTFFRVGFRSRETALRCFKKYVGLSPTDYIRSRMMPAETGSD</sequence>
<organism evidence="3 4">
    <name type="scientific">Mediterranea massiliensis</name>
    <dbReference type="NCBI Taxonomy" id="1841865"/>
    <lineage>
        <taxon>Bacteria</taxon>
        <taxon>Pseudomonadati</taxon>
        <taxon>Bacteroidota</taxon>
        <taxon>Bacteroidia</taxon>
        <taxon>Bacteroidales</taxon>
        <taxon>Bacteroidaceae</taxon>
        <taxon>Mediterranea</taxon>
    </lineage>
</organism>
<proteinExistence type="predicted"/>
<feature type="domain" description="HTH araC/xylS-type" evidence="2">
    <location>
        <begin position="253"/>
        <end position="355"/>
    </location>
</feature>
<dbReference type="EMBL" id="DYVX01000056">
    <property type="protein sequence ID" value="HJF92107.1"/>
    <property type="molecule type" value="Genomic_DNA"/>
</dbReference>
<comment type="caution">
    <text evidence="3">The sequence shown here is derived from an EMBL/GenBank/DDBJ whole genome shotgun (WGS) entry which is preliminary data.</text>
</comment>
<dbReference type="Pfam" id="PF12833">
    <property type="entry name" value="HTH_18"/>
    <property type="match status" value="1"/>
</dbReference>
<dbReference type="SMART" id="SM00342">
    <property type="entry name" value="HTH_ARAC"/>
    <property type="match status" value="1"/>
</dbReference>
<dbReference type="GO" id="GO:0003700">
    <property type="term" value="F:DNA-binding transcription factor activity"/>
    <property type="evidence" value="ECO:0007669"/>
    <property type="project" value="InterPro"/>
</dbReference>
<feature type="transmembrane region" description="Helical" evidence="1">
    <location>
        <begin position="73"/>
        <end position="93"/>
    </location>
</feature>
<evidence type="ECO:0000256" key="1">
    <source>
        <dbReference type="SAM" id="Phobius"/>
    </source>
</evidence>
<dbReference type="Gene3D" id="1.10.10.60">
    <property type="entry name" value="Homeodomain-like"/>
    <property type="match status" value="1"/>
</dbReference>
<dbReference type="InterPro" id="IPR018060">
    <property type="entry name" value="HTH_AraC"/>
</dbReference>
<feature type="transmembrane region" description="Helical" evidence="1">
    <location>
        <begin position="6"/>
        <end position="23"/>
    </location>
</feature>
<feature type="transmembrane region" description="Helical" evidence="1">
    <location>
        <begin position="35"/>
        <end position="53"/>
    </location>
</feature>
<dbReference type="AlphaFoldDB" id="A0A921HYN1"/>